<dbReference type="Proteomes" id="UP000642553">
    <property type="component" value="Chromosome"/>
</dbReference>
<sequence length="61" mass="6975">MFLNACGFSLHFKKTSIPEAFAFRKINFPHSRFPGIPGEFPDKKMPLPLPLRRKQPPPAQP</sequence>
<gene>
    <name evidence="2" type="ORF">DMI76_08010</name>
</gene>
<name>A0AAE6TB42_9BACT</name>
<reference evidence="2" key="1">
    <citation type="submission" date="2018-05" db="EMBL/GenBank/DDBJ databases">
        <title>Complete genome sequnece of Akkermansia muciniphila EB-AMDK-40.</title>
        <authorList>
            <person name="Nam Y.-D."/>
            <person name="Chung W.-H."/>
            <person name="Park Y.S."/>
            <person name="Kang J."/>
        </authorList>
    </citation>
    <scope>NUCLEOTIDE SEQUENCE</scope>
    <source>
        <strain evidence="2">EB-AMDK-40</strain>
    </source>
</reference>
<feature type="region of interest" description="Disordered" evidence="1">
    <location>
        <begin position="34"/>
        <end position="61"/>
    </location>
</feature>
<accession>A0AAE6TB42</accession>
<proteinExistence type="predicted"/>
<dbReference type="AlphaFoldDB" id="A0AAE6TB42"/>
<evidence type="ECO:0000313" key="3">
    <source>
        <dbReference type="Proteomes" id="UP000642553"/>
    </source>
</evidence>
<protein>
    <submittedName>
        <fullName evidence="2">Uncharacterized protein</fullName>
    </submittedName>
</protein>
<evidence type="ECO:0000313" key="2">
    <source>
        <dbReference type="EMBL" id="QHV63310.1"/>
    </source>
</evidence>
<evidence type="ECO:0000256" key="1">
    <source>
        <dbReference type="SAM" id="MobiDB-lite"/>
    </source>
</evidence>
<organism evidence="2 3">
    <name type="scientific">Akkermansia massiliensis</name>
    <dbReference type="NCBI Taxonomy" id="2927224"/>
    <lineage>
        <taxon>Bacteria</taxon>
        <taxon>Pseudomonadati</taxon>
        <taxon>Verrucomicrobiota</taxon>
        <taxon>Verrucomicrobiia</taxon>
        <taxon>Verrucomicrobiales</taxon>
        <taxon>Akkermansiaceae</taxon>
        <taxon>Akkermansia</taxon>
    </lineage>
</organism>
<dbReference type="EMBL" id="CP029701">
    <property type="protein sequence ID" value="QHV63310.1"/>
    <property type="molecule type" value="Genomic_DNA"/>
</dbReference>